<evidence type="ECO:0000256" key="1">
    <source>
        <dbReference type="ARBA" id="ARBA00006479"/>
    </source>
</evidence>
<dbReference type="Proteomes" id="UP001431656">
    <property type="component" value="Chromosome"/>
</dbReference>
<keyword evidence="3" id="KW-1185">Reference proteome</keyword>
<dbReference type="InterPro" id="IPR043129">
    <property type="entry name" value="ATPase_NBD"/>
</dbReference>
<dbReference type="PANTHER" id="PTHR18964:SF146">
    <property type="entry name" value="POLYPHOSPHATE GLUCOKINASE"/>
    <property type="match status" value="1"/>
</dbReference>
<dbReference type="AlphaFoldDB" id="A0AAN0K6Y6"/>
<dbReference type="Gene3D" id="3.30.420.40">
    <property type="match status" value="2"/>
</dbReference>
<dbReference type="Pfam" id="PF00480">
    <property type="entry name" value="ROK"/>
    <property type="match status" value="1"/>
</dbReference>
<proteinExistence type="inferred from homology"/>
<reference evidence="2" key="1">
    <citation type="journal article" date="2024" name="Int. J. Syst. Evol. Microbiol.">
        <title>Brooklawnia propionicigenes sp. nov., a facultatively anaerobic, propionate-producing bacterium isolated from a methanogenic reactor treating waste from cattle farms.</title>
        <authorList>
            <person name="Akita Y."/>
            <person name="Ueki A."/>
            <person name="Tonouchi A."/>
            <person name="Sugawara Y."/>
            <person name="Honma S."/>
            <person name="Kaku N."/>
            <person name="Ueki K."/>
        </authorList>
    </citation>
    <scope>NUCLEOTIDE SEQUENCE</scope>
    <source>
        <strain evidence="2">SH051</strain>
    </source>
</reference>
<comment type="similarity">
    <text evidence="1">Belongs to the ROK (NagC/XylR) family.</text>
</comment>
<dbReference type="SUPFAM" id="SSF53067">
    <property type="entry name" value="Actin-like ATPase domain"/>
    <property type="match status" value="1"/>
</dbReference>
<dbReference type="NCBIfam" id="NF045942">
    <property type="entry name" value="PolPhglucPhase"/>
    <property type="match status" value="1"/>
</dbReference>
<dbReference type="EMBL" id="AP028056">
    <property type="protein sequence ID" value="BEH02342.1"/>
    <property type="molecule type" value="Genomic_DNA"/>
</dbReference>
<protein>
    <submittedName>
        <fullName evidence="2">ROK family protein</fullName>
    </submittedName>
</protein>
<dbReference type="PANTHER" id="PTHR18964">
    <property type="entry name" value="ROK (REPRESSOR, ORF, KINASE) FAMILY"/>
    <property type="match status" value="1"/>
</dbReference>
<dbReference type="RefSeq" id="WP_286263893.1">
    <property type="nucleotide sequence ID" value="NZ_AP028056.1"/>
</dbReference>
<sequence>MTSASQPVLGIDIGGSGIKGAPVDLATGTLSADRLRIPTPKKSTPKACADVVAQIVEKFADQLGDGPIGIAIPAPVVHGSVPMIANLHSSWVGVNAEQLFSDRLGRQTVLINDADAAGLAEVHFGAAKDHPGLVIMTTLGTGIGTSLIMDGTLVPNTELGHIEIDGIDAETKASANAKALEHLSYPRWSKRLQKYYSTMERYFWPDLFVVGGGVSKNHEKFLPLLSLRTPIVPAQLLNQAGIVGAAVAADTLTDKQN</sequence>
<evidence type="ECO:0000313" key="3">
    <source>
        <dbReference type="Proteomes" id="UP001431656"/>
    </source>
</evidence>
<name>A0AAN0K6Y6_9ACTN</name>
<dbReference type="InterPro" id="IPR000600">
    <property type="entry name" value="ROK"/>
</dbReference>
<dbReference type="CDD" id="cd24058">
    <property type="entry name" value="ASKHA_NBD_ROK_PPGK"/>
    <property type="match status" value="1"/>
</dbReference>
<dbReference type="KEGG" id="broo:brsh051_16230"/>
<evidence type="ECO:0000313" key="2">
    <source>
        <dbReference type="EMBL" id="BEH02342.1"/>
    </source>
</evidence>
<accession>A0AAN0K6Y6</accession>
<organism evidence="2 3">
    <name type="scientific">Brooklawnia propionicigenes</name>
    <dbReference type="NCBI Taxonomy" id="3041175"/>
    <lineage>
        <taxon>Bacteria</taxon>
        <taxon>Bacillati</taxon>
        <taxon>Actinomycetota</taxon>
        <taxon>Actinomycetes</taxon>
        <taxon>Propionibacteriales</taxon>
        <taxon>Propionibacteriaceae</taxon>
        <taxon>Brooklawnia</taxon>
    </lineage>
</organism>
<gene>
    <name evidence="2" type="ORF">brsh051_16230</name>
</gene>